<dbReference type="InterPro" id="IPR036380">
    <property type="entry name" value="Isochorismatase-like_sf"/>
</dbReference>
<dbReference type="RefSeq" id="WP_103922029.1">
    <property type="nucleotide sequence ID" value="NZ_FMSV02000550.1"/>
</dbReference>
<dbReference type="PANTHER" id="PTHR11080:SF2">
    <property type="entry name" value="LD05707P"/>
    <property type="match status" value="1"/>
</dbReference>
<dbReference type="SUPFAM" id="SSF52499">
    <property type="entry name" value="Isochorismatase-like hydrolases"/>
    <property type="match status" value="1"/>
</dbReference>
<sequence length="263" mass="29167">MNLQFLIIDPQNDFAHPDGSLFVPGADKDSERLADMIKRHQSKISDIHITLDSHHLLDIAHPLFWIDSKGQHPAPFTCIHADDVDNGKWRTTHPGFAQRATDYVQALKQNGRYDLIVWPPHCLIGASGNNVVQPIAEAVGAWEAQFAMVDYVTKGSNIWTEHYSAVQADVPDPEDPGTQLNTRLIEVLQEADLLVLSGQALSHCVANTVRDVADNFGDDSIHKMVLIEDTCSPVPGFEQLGADFLQEMKARGMRTGKSTEYFA</sequence>
<comment type="similarity">
    <text evidence="1">Belongs to the isochorismatase family.</text>
</comment>
<evidence type="ECO:0000313" key="3">
    <source>
        <dbReference type="EMBL" id="SEH08486.1"/>
    </source>
</evidence>
<keyword evidence="4" id="KW-1185">Reference proteome</keyword>
<dbReference type="Gene3D" id="3.40.50.850">
    <property type="entry name" value="Isochorismatase-like"/>
    <property type="match status" value="1"/>
</dbReference>
<evidence type="ECO:0000256" key="1">
    <source>
        <dbReference type="ARBA" id="ARBA00006336"/>
    </source>
</evidence>
<dbReference type="InterPro" id="IPR052347">
    <property type="entry name" value="Isochorismatase_Nicotinamidase"/>
</dbReference>
<dbReference type="OrthoDB" id="9791276at2"/>
<dbReference type="EMBL" id="FMSV02000550">
    <property type="protein sequence ID" value="SEH08486.1"/>
    <property type="molecule type" value="Genomic_DNA"/>
</dbReference>
<reference evidence="3 4" key="1">
    <citation type="submission" date="2016-10" db="EMBL/GenBank/DDBJ databases">
        <authorList>
            <person name="de Groot N.N."/>
        </authorList>
    </citation>
    <scope>NUCLEOTIDE SEQUENCE [LARGE SCALE GENOMIC DNA]</scope>
    <source>
        <strain evidence="3">MBHS1</strain>
    </source>
</reference>
<organism evidence="3 4">
    <name type="scientific">Candidatus Venteria ishoeyi</name>
    <dbReference type="NCBI Taxonomy" id="1899563"/>
    <lineage>
        <taxon>Bacteria</taxon>
        <taxon>Pseudomonadati</taxon>
        <taxon>Pseudomonadota</taxon>
        <taxon>Gammaproteobacteria</taxon>
        <taxon>Thiotrichales</taxon>
        <taxon>Thiotrichaceae</taxon>
        <taxon>Venteria</taxon>
    </lineage>
</organism>
<dbReference type="GO" id="GO:0016787">
    <property type="term" value="F:hydrolase activity"/>
    <property type="evidence" value="ECO:0007669"/>
    <property type="project" value="UniProtKB-KW"/>
</dbReference>
<protein>
    <submittedName>
        <fullName evidence="3">Nicotinamidase/pyrazinamidase</fullName>
    </submittedName>
</protein>
<accession>A0A1H6FH48</accession>
<evidence type="ECO:0000256" key="2">
    <source>
        <dbReference type="ARBA" id="ARBA00022801"/>
    </source>
</evidence>
<keyword evidence="2" id="KW-0378">Hydrolase</keyword>
<gene>
    <name evidence="3" type="ORF">MBHS_04378</name>
</gene>
<name>A0A1H6FH48_9GAMM</name>
<proteinExistence type="inferred from homology"/>
<evidence type="ECO:0000313" key="4">
    <source>
        <dbReference type="Proteomes" id="UP000236724"/>
    </source>
</evidence>
<dbReference type="PANTHER" id="PTHR11080">
    <property type="entry name" value="PYRAZINAMIDASE/NICOTINAMIDASE"/>
    <property type="match status" value="1"/>
</dbReference>
<dbReference type="Proteomes" id="UP000236724">
    <property type="component" value="Unassembled WGS sequence"/>
</dbReference>
<dbReference type="AlphaFoldDB" id="A0A1H6FH48"/>